<gene>
    <name evidence="1" type="ORF">F383_17842</name>
</gene>
<dbReference type="EMBL" id="KN401604">
    <property type="protein sequence ID" value="KHG14455.1"/>
    <property type="molecule type" value="Genomic_DNA"/>
</dbReference>
<keyword evidence="2" id="KW-1185">Reference proteome</keyword>
<name>A0A0B0NNN9_GOSAR</name>
<reference evidence="2" key="1">
    <citation type="submission" date="2014-09" db="EMBL/GenBank/DDBJ databases">
        <authorList>
            <person name="Mudge J."/>
            <person name="Ramaraj T."/>
            <person name="Lindquist I.E."/>
            <person name="Bharti A.K."/>
            <person name="Sundararajan A."/>
            <person name="Cameron C.T."/>
            <person name="Woodward J.E."/>
            <person name="May G.D."/>
            <person name="Brubaker C."/>
            <person name="Broadhvest J."/>
            <person name="Wilkins T.A."/>
        </authorList>
    </citation>
    <scope>NUCLEOTIDE SEQUENCE</scope>
    <source>
        <strain evidence="2">cv. AKA8401</strain>
    </source>
</reference>
<accession>A0A0B0NNN9</accession>
<evidence type="ECO:0000313" key="2">
    <source>
        <dbReference type="Proteomes" id="UP000032142"/>
    </source>
</evidence>
<evidence type="ECO:0000313" key="1">
    <source>
        <dbReference type="EMBL" id="KHG14455.1"/>
    </source>
</evidence>
<dbReference type="AlphaFoldDB" id="A0A0B0NNN9"/>
<sequence length="40" mass="4685">MEINTAWTSSHRRVPRSCPFGRIEAQLTWVDYTLVPIQQP</sequence>
<organism evidence="1 2">
    <name type="scientific">Gossypium arboreum</name>
    <name type="common">Tree cotton</name>
    <name type="synonym">Gossypium nanking</name>
    <dbReference type="NCBI Taxonomy" id="29729"/>
    <lineage>
        <taxon>Eukaryota</taxon>
        <taxon>Viridiplantae</taxon>
        <taxon>Streptophyta</taxon>
        <taxon>Embryophyta</taxon>
        <taxon>Tracheophyta</taxon>
        <taxon>Spermatophyta</taxon>
        <taxon>Magnoliopsida</taxon>
        <taxon>eudicotyledons</taxon>
        <taxon>Gunneridae</taxon>
        <taxon>Pentapetalae</taxon>
        <taxon>rosids</taxon>
        <taxon>malvids</taxon>
        <taxon>Malvales</taxon>
        <taxon>Malvaceae</taxon>
        <taxon>Malvoideae</taxon>
        <taxon>Gossypium</taxon>
    </lineage>
</organism>
<protein>
    <submittedName>
        <fullName evidence="1">Galectin-9</fullName>
    </submittedName>
</protein>
<dbReference type="Proteomes" id="UP000032142">
    <property type="component" value="Unassembled WGS sequence"/>
</dbReference>
<proteinExistence type="predicted"/>